<dbReference type="SUPFAM" id="SSF52540">
    <property type="entry name" value="P-loop containing nucleoside triphosphate hydrolases"/>
    <property type="match status" value="1"/>
</dbReference>
<name>A0ABP8CK10_9ACTN</name>
<dbReference type="Proteomes" id="UP001501710">
    <property type="component" value="Unassembled WGS sequence"/>
</dbReference>
<evidence type="ECO:0000313" key="1">
    <source>
        <dbReference type="EMBL" id="GAA4240241.1"/>
    </source>
</evidence>
<comment type="caution">
    <text evidence="1">The sequence shown here is derived from an EMBL/GenBank/DDBJ whole genome shotgun (WGS) entry which is preliminary data.</text>
</comment>
<dbReference type="EMBL" id="BAABAS010000023">
    <property type="protein sequence ID" value="GAA4240241.1"/>
    <property type="molecule type" value="Genomic_DNA"/>
</dbReference>
<accession>A0ABP8CK10</accession>
<proteinExistence type="predicted"/>
<protein>
    <submittedName>
        <fullName evidence="1">Uncharacterized protein</fullName>
    </submittedName>
</protein>
<evidence type="ECO:0000313" key="2">
    <source>
        <dbReference type="Proteomes" id="UP001501710"/>
    </source>
</evidence>
<dbReference type="Gene3D" id="3.40.50.300">
    <property type="entry name" value="P-loop containing nucleotide triphosphate hydrolases"/>
    <property type="match status" value="1"/>
</dbReference>
<reference evidence="2" key="1">
    <citation type="journal article" date="2019" name="Int. J. Syst. Evol. Microbiol.">
        <title>The Global Catalogue of Microorganisms (GCM) 10K type strain sequencing project: providing services to taxonomists for standard genome sequencing and annotation.</title>
        <authorList>
            <consortium name="The Broad Institute Genomics Platform"/>
            <consortium name="The Broad Institute Genome Sequencing Center for Infectious Disease"/>
            <person name="Wu L."/>
            <person name="Ma J."/>
        </authorList>
    </citation>
    <scope>NUCLEOTIDE SEQUENCE [LARGE SCALE GENOMIC DNA]</scope>
    <source>
        <strain evidence="2">JCM 17440</strain>
    </source>
</reference>
<organism evidence="1 2">
    <name type="scientific">Actinomadura meridiana</name>
    <dbReference type="NCBI Taxonomy" id="559626"/>
    <lineage>
        <taxon>Bacteria</taxon>
        <taxon>Bacillati</taxon>
        <taxon>Actinomycetota</taxon>
        <taxon>Actinomycetes</taxon>
        <taxon>Streptosporangiales</taxon>
        <taxon>Thermomonosporaceae</taxon>
        <taxon>Actinomadura</taxon>
    </lineage>
</organism>
<dbReference type="InterPro" id="IPR027417">
    <property type="entry name" value="P-loop_NTPase"/>
</dbReference>
<gene>
    <name evidence="1" type="ORF">GCM10022254_64190</name>
</gene>
<dbReference type="RefSeq" id="WP_344904696.1">
    <property type="nucleotide sequence ID" value="NZ_BAABAS010000023.1"/>
</dbReference>
<keyword evidence="2" id="KW-1185">Reference proteome</keyword>
<sequence length="151" mass="16412">MEPVEGDADETAVCARCVAQEVRSAWHARNVANVGANPVLVLVGGYAGSGKTEFARFLSDLSGWALLDKDTLTRRMTERLSISLGADLHDRHTTTYRTEVRPHEYRSLMNAAYGNLDCGPVAPCRAPAADIDGLRDAFHLTRRPCGSAKIV</sequence>